<feature type="compositionally biased region" description="Basic and acidic residues" evidence="1">
    <location>
        <begin position="202"/>
        <end position="237"/>
    </location>
</feature>
<dbReference type="RefSeq" id="WP_234969938.1">
    <property type="nucleotide sequence ID" value="NZ_FUXC01000006.1"/>
</dbReference>
<keyword evidence="2" id="KW-0812">Transmembrane</keyword>
<feature type="compositionally biased region" description="Acidic residues" evidence="1">
    <location>
        <begin position="149"/>
        <end position="172"/>
    </location>
</feature>
<protein>
    <submittedName>
        <fullName evidence="4">LysM domain-containing protein</fullName>
    </submittedName>
</protein>
<evidence type="ECO:0000256" key="1">
    <source>
        <dbReference type="SAM" id="MobiDB-lite"/>
    </source>
</evidence>
<dbReference type="GeneID" id="303368480"/>
<dbReference type="InterPro" id="IPR036779">
    <property type="entry name" value="LysM_dom_sf"/>
</dbReference>
<accession>A0A1T4NNU8</accession>
<keyword evidence="2" id="KW-0472">Membrane</keyword>
<dbReference type="PANTHER" id="PTHR34700:SF4">
    <property type="entry name" value="PHAGE-LIKE ELEMENT PBSX PROTEIN XKDP"/>
    <property type="match status" value="1"/>
</dbReference>
<dbReference type="CDD" id="cd00118">
    <property type="entry name" value="LysM"/>
    <property type="match status" value="1"/>
</dbReference>
<dbReference type="Proteomes" id="UP000190395">
    <property type="component" value="Unassembled WGS sequence"/>
</dbReference>
<dbReference type="EMBL" id="FUXC01000006">
    <property type="protein sequence ID" value="SJZ80736.1"/>
    <property type="molecule type" value="Genomic_DNA"/>
</dbReference>
<dbReference type="PANTHER" id="PTHR34700">
    <property type="entry name" value="POTASSIUM BINDING PROTEIN KBP"/>
    <property type="match status" value="1"/>
</dbReference>
<dbReference type="PROSITE" id="PS51782">
    <property type="entry name" value="LYSM"/>
    <property type="match status" value="1"/>
</dbReference>
<evidence type="ECO:0000313" key="4">
    <source>
        <dbReference type="EMBL" id="SJZ80736.1"/>
    </source>
</evidence>
<keyword evidence="5" id="KW-1185">Reference proteome</keyword>
<dbReference type="Pfam" id="PF01476">
    <property type="entry name" value="LysM"/>
    <property type="match status" value="1"/>
</dbReference>
<evidence type="ECO:0000256" key="2">
    <source>
        <dbReference type="SAM" id="Phobius"/>
    </source>
</evidence>
<feature type="domain" description="LysM" evidence="3">
    <location>
        <begin position="518"/>
        <end position="565"/>
    </location>
</feature>
<feature type="compositionally biased region" description="Basic and acidic residues" evidence="1">
    <location>
        <begin position="289"/>
        <end position="312"/>
    </location>
</feature>
<feature type="compositionally biased region" description="Acidic residues" evidence="1">
    <location>
        <begin position="191"/>
        <end position="201"/>
    </location>
</feature>
<name>A0A1T4NNU8_9SPIR</name>
<keyword evidence="2" id="KW-1133">Transmembrane helix</keyword>
<evidence type="ECO:0000259" key="3">
    <source>
        <dbReference type="PROSITE" id="PS51782"/>
    </source>
</evidence>
<dbReference type="InterPro" id="IPR029047">
    <property type="entry name" value="HSP70_peptide-bd_sf"/>
</dbReference>
<feature type="region of interest" description="Disordered" evidence="1">
    <location>
        <begin position="143"/>
        <end position="312"/>
    </location>
</feature>
<sequence>MKTIGIKLADGSFYPILEEGTAKTYQLDLTTVKDGQTKVQIDLYRSESGSMEDAQYVDTLEVSNLVPHPNGEADLHLSVALNEKNELDAKVIDEETGRKSETSVTLVSRTLAERANPANFELSEEQKDSAGQDKIDEIPEIAAGLDEPTFAEDDFAAETVEDSDFSEPEEGAQAEKPEELEFETVPFSFDSELENDVAEVDPDSKNDEPQAEGFKAEDEPAFDTKTDAPAEEKAESEEKSDDSNPVSEDFEIPDFDKTSEKTKDGKTKEADNFDAADNFELPEFPEDSLDSKTDDDFSGLKDNDFADLKNDDFSDLKSEDFELPDFDKTVTENSAKPEGLSGYFDDPAFKNDPVFNETNLDSTNNEIDFDTSALDSPVASASPAMDFSDLYDKETLDGKNNSYDEEEETEKKTRVPVIICVVCAIICVIATLLILFVVPSKYNLLKNHKEKEPTEILSENNSQTEDSDIQQDIQNEEVAAEPEPAPEAVEDTVVVAPEPEVVVPVPPAPKPVEKAKDIKYRIRWGDTLWDISDAYYKNPWRYKKIARYNKIKNPDLIISGTDILIPVE</sequence>
<dbReference type="STRING" id="225004.SAMN02745152_01287"/>
<gene>
    <name evidence="4" type="ORF">SAMN02745152_01287</name>
</gene>
<dbReference type="Gene3D" id="2.60.34.10">
    <property type="entry name" value="Substrate Binding Domain Of DNAk, Chain A, domain 1"/>
    <property type="match status" value="1"/>
</dbReference>
<dbReference type="SMART" id="SM00257">
    <property type="entry name" value="LysM"/>
    <property type="match status" value="1"/>
</dbReference>
<dbReference type="AlphaFoldDB" id="A0A1T4NNU8"/>
<dbReference type="InterPro" id="IPR018392">
    <property type="entry name" value="LysM"/>
</dbReference>
<dbReference type="SUPFAM" id="SSF54106">
    <property type="entry name" value="LysM domain"/>
    <property type="match status" value="1"/>
</dbReference>
<organism evidence="4 5">
    <name type="scientific">Treponema berlinense</name>
    <dbReference type="NCBI Taxonomy" id="225004"/>
    <lineage>
        <taxon>Bacteria</taxon>
        <taxon>Pseudomonadati</taxon>
        <taxon>Spirochaetota</taxon>
        <taxon>Spirochaetia</taxon>
        <taxon>Spirochaetales</taxon>
        <taxon>Treponemataceae</taxon>
        <taxon>Treponema</taxon>
    </lineage>
</organism>
<dbReference type="Gene3D" id="3.10.350.10">
    <property type="entry name" value="LysM domain"/>
    <property type="match status" value="1"/>
</dbReference>
<reference evidence="4 5" key="1">
    <citation type="submission" date="2017-02" db="EMBL/GenBank/DDBJ databases">
        <authorList>
            <person name="Peterson S.W."/>
        </authorList>
    </citation>
    <scope>NUCLEOTIDE SEQUENCE [LARGE SCALE GENOMIC DNA]</scope>
    <source>
        <strain evidence="4 5">ATCC BAA-909</strain>
    </source>
</reference>
<feature type="transmembrane region" description="Helical" evidence="2">
    <location>
        <begin position="415"/>
        <end position="438"/>
    </location>
</feature>
<evidence type="ECO:0000313" key="5">
    <source>
        <dbReference type="Proteomes" id="UP000190395"/>
    </source>
</evidence>
<dbReference type="InterPro" id="IPR052196">
    <property type="entry name" value="Bact_Kbp"/>
</dbReference>
<proteinExistence type="predicted"/>
<feature type="compositionally biased region" description="Basic and acidic residues" evidence="1">
    <location>
        <begin position="254"/>
        <end position="271"/>
    </location>
</feature>
<dbReference type="SUPFAM" id="SSF100920">
    <property type="entry name" value="Heat shock protein 70kD (HSP70), peptide-binding domain"/>
    <property type="match status" value="1"/>
</dbReference>